<organism evidence="4 5">
    <name type="scientific">Clavelina lepadiformis</name>
    <name type="common">Light-bulb sea squirt</name>
    <name type="synonym">Ascidia lepadiformis</name>
    <dbReference type="NCBI Taxonomy" id="159417"/>
    <lineage>
        <taxon>Eukaryota</taxon>
        <taxon>Metazoa</taxon>
        <taxon>Chordata</taxon>
        <taxon>Tunicata</taxon>
        <taxon>Ascidiacea</taxon>
        <taxon>Aplousobranchia</taxon>
        <taxon>Clavelinidae</taxon>
        <taxon>Clavelina</taxon>
    </lineage>
</organism>
<proteinExistence type="inferred from homology"/>
<accession>A0ABP0G0N6</accession>
<evidence type="ECO:0008006" key="6">
    <source>
        <dbReference type="Google" id="ProtNLM"/>
    </source>
</evidence>
<keyword evidence="5" id="KW-1185">Reference proteome</keyword>
<comment type="similarity">
    <text evidence="2">Belongs to the POMP/UMP1 family.</text>
</comment>
<dbReference type="Proteomes" id="UP001642483">
    <property type="component" value="Unassembled WGS sequence"/>
</dbReference>
<evidence type="ECO:0000256" key="3">
    <source>
        <dbReference type="SAM" id="MobiDB-lite"/>
    </source>
</evidence>
<feature type="compositionally biased region" description="Polar residues" evidence="3">
    <location>
        <begin position="9"/>
        <end position="38"/>
    </location>
</feature>
<feature type="region of interest" description="Disordered" evidence="3">
    <location>
        <begin position="1"/>
        <end position="54"/>
    </location>
</feature>
<keyword evidence="1" id="KW-0143">Chaperone</keyword>
<dbReference type="PANTHER" id="PTHR12828:SF3">
    <property type="entry name" value="PROTEASOME MATURATION PROTEIN"/>
    <property type="match status" value="1"/>
</dbReference>
<reference evidence="4 5" key="1">
    <citation type="submission" date="2024-02" db="EMBL/GenBank/DDBJ databases">
        <authorList>
            <person name="Daric V."/>
            <person name="Darras S."/>
        </authorList>
    </citation>
    <scope>NUCLEOTIDE SEQUENCE [LARGE SCALE GENOMIC DNA]</scope>
</reference>
<evidence type="ECO:0000313" key="5">
    <source>
        <dbReference type="Proteomes" id="UP001642483"/>
    </source>
</evidence>
<evidence type="ECO:0000256" key="1">
    <source>
        <dbReference type="ARBA" id="ARBA00023186"/>
    </source>
</evidence>
<dbReference type="Pfam" id="PF05348">
    <property type="entry name" value="UMP1"/>
    <property type="match status" value="1"/>
</dbReference>
<dbReference type="PANTHER" id="PTHR12828">
    <property type="entry name" value="PROTEASOME MATURATION PROTEIN UMP1"/>
    <property type="match status" value="1"/>
</dbReference>
<dbReference type="InterPro" id="IPR008012">
    <property type="entry name" value="Ump1"/>
</dbReference>
<feature type="compositionally biased region" description="Basic and acidic residues" evidence="3">
    <location>
        <begin position="42"/>
        <end position="54"/>
    </location>
</feature>
<protein>
    <recommendedName>
        <fullName evidence="6">Proteasome maturation protein</fullName>
    </recommendedName>
</protein>
<comment type="caution">
    <text evidence="4">The sequence shown here is derived from an EMBL/GenBank/DDBJ whole genome shotgun (WGS) entry which is preliminary data.</text>
</comment>
<dbReference type="EMBL" id="CAWYQH010000097">
    <property type="protein sequence ID" value="CAK8684379.1"/>
    <property type="molecule type" value="Genomic_DNA"/>
</dbReference>
<evidence type="ECO:0000256" key="2">
    <source>
        <dbReference type="ARBA" id="ARBA00043974"/>
    </source>
</evidence>
<gene>
    <name evidence="4" type="ORF">CVLEPA_LOCUS15366</name>
</gene>
<name>A0ABP0G0N6_CLALP</name>
<sequence>MLRPERYQSKTFPSEKSGNYGVQSSLRMGLKQNQSDLNTAHPLEDSEKSYDVRTKQSNLTTLRNIQGVHAPLKIQMELNAVNKAVTRLPSLPSSNFAKDILNGTDDLILPSDVFGSRLDSEVIGDPHLMMEHKLGLKPL</sequence>
<evidence type="ECO:0000313" key="4">
    <source>
        <dbReference type="EMBL" id="CAK8684379.1"/>
    </source>
</evidence>